<evidence type="ECO:0000313" key="5">
    <source>
        <dbReference type="Proteomes" id="UP000235649"/>
    </source>
</evidence>
<dbReference type="InterPro" id="IPR050624">
    <property type="entry name" value="HTH-type_Tx_Regulator"/>
</dbReference>
<sequence>MTNQKINNTQAAIKKALIAAIQQKGLSHFSVTDITKLAHINRSTFYLHYIDKFDLIDSYKNKIISDIKELIKSNISESMTYQNIDSNNFKTYPAIELVINYVYSEFDLFAALLGPNGDPYLEIKLKKLIAQIILDDLKRVKGNDSLTKYIPHKYALEIMVSEFFAIIELWLNQEKPEQPAEIIDIIMKSRYLSPYDILGLE</sequence>
<comment type="caution">
    <text evidence="4">The sequence shown here is derived from an EMBL/GenBank/DDBJ whole genome shotgun (WGS) entry which is preliminary data.</text>
</comment>
<dbReference type="PANTHER" id="PTHR43479">
    <property type="entry name" value="ACREF/ENVCD OPERON REPRESSOR-RELATED"/>
    <property type="match status" value="1"/>
</dbReference>
<feature type="DNA-binding region" description="H-T-H motif" evidence="2">
    <location>
        <begin position="30"/>
        <end position="49"/>
    </location>
</feature>
<dbReference type="Gene3D" id="1.10.357.10">
    <property type="entry name" value="Tetracycline Repressor, domain 2"/>
    <property type="match status" value="1"/>
</dbReference>
<dbReference type="OrthoDB" id="9810250at2"/>
<dbReference type="Proteomes" id="UP000235649">
    <property type="component" value="Unassembled WGS sequence"/>
</dbReference>
<feature type="domain" description="HTH tetR-type" evidence="3">
    <location>
        <begin position="7"/>
        <end position="67"/>
    </location>
</feature>
<dbReference type="InterPro" id="IPR001647">
    <property type="entry name" value="HTH_TetR"/>
</dbReference>
<keyword evidence="5" id="KW-1185">Reference proteome</keyword>
<dbReference type="AlphaFoldDB" id="A0A2N7ATR3"/>
<protein>
    <submittedName>
        <fullName evidence="4">Transcriptional regulator</fullName>
    </submittedName>
</protein>
<organism evidence="4 5">
    <name type="scientific">Companilactobacillus nuruki</name>
    <dbReference type="NCBI Taxonomy" id="1993540"/>
    <lineage>
        <taxon>Bacteria</taxon>
        <taxon>Bacillati</taxon>
        <taxon>Bacillota</taxon>
        <taxon>Bacilli</taxon>
        <taxon>Lactobacillales</taxon>
        <taxon>Lactobacillaceae</taxon>
        <taxon>Companilactobacillus</taxon>
    </lineage>
</organism>
<evidence type="ECO:0000256" key="2">
    <source>
        <dbReference type="PROSITE-ProRule" id="PRU00335"/>
    </source>
</evidence>
<dbReference type="RefSeq" id="WP_102196302.1">
    <property type="nucleotide sequence ID" value="NZ_NIPR01000023.1"/>
</dbReference>
<name>A0A2N7ATR3_9LACO</name>
<dbReference type="PROSITE" id="PS50977">
    <property type="entry name" value="HTH_TETR_2"/>
    <property type="match status" value="1"/>
</dbReference>
<dbReference type="SUPFAM" id="SSF46689">
    <property type="entry name" value="Homeodomain-like"/>
    <property type="match status" value="1"/>
</dbReference>
<gene>
    <name evidence="4" type="ORF">CBP76_07585</name>
</gene>
<dbReference type="InterPro" id="IPR009057">
    <property type="entry name" value="Homeodomain-like_sf"/>
</dbReference>
<reference evidence="4 5" key="1">
    <citation type="submission" date="2017-05" db="EMBL/GenBank/DDBJ databases">
        <title>Lactobacillus nurukis nov., sp. nov., isolated from nuruk.</title>
        <authorList>
            <person name="Kim S.-J."/>
        </authorList>
    </citation>
    <scope>NUCLEOTIDE SEQUENCE [LARGE SCALE GENOMIC DNA]</scope>
    <source>
        <strain evidence="4 5">SYF10-1a</strain>
    </source>
</reference>
<evidence type="ECO:0000256" key="1">
    <source>
        <dbReference type="ARBA" id="ARBA00023125"/>
    </source>
</evidence>
<evidence type="ECO:0000313" key="4">
    <source>
        <dbReference type="EMBL" id="PMD69854.1"/>
    </source>
</evidence>
<dbReference type="EMBL" id="NIPR01000023">
    <property type="protein sequence ID" value="PMD69854.1"/>
    <property type="molecule type" value="Genomic_DNA"/>
</dbReference>
<keyword evidence="1 2" id="KW-0238">DNA-binding</keyword>
<evidence type="ECO:0000259" key="3">
    <source>
        <dbReference type="PROSITE" id="PS50977"/>
    </source>
</evidence>
<proteinExistence type="predicted"/>
<accession>A0A2N7ATR3</accession>
<dbReference type="PANTHER" id="PTHR43479:SF7">
    <property type="entry name" value="TETR-FAMILY TRANSCRIPTIONAL REGULATOR"/>
    <property type="match status" value="1"/>
</dbReference>
<dbReference type="GO" id="GO:0003677">
    <property type="term" value="F:DNA binding"/>
    <property type="evidence" value="ECO:0007669"/>
    <property type="project" value="UniProtKB-UniRule"/>
</dbReference>
<dbReference type="InterPro" id="IPR039532">
    <property type="entry name" value="TetR_C_Firmicutes"/>
</dbReference>
<dbReference type="Pfam" id="PF14278">
    <property type="entry name" value="TetR_C_8"/>
    <property type="match status" value="1"/>
</dbReference>